<evidence type="ECO:0000256" key="1">
    <source>
        <dbReference type="SAM" id="MobiDB-lite"/>
    </source>
</evidence>
<feature type="region of interest" description="Disordered" evidence="1">
    <location>
        <begin position="23"/>
        <end position="112"/>
    </location>
</feature>
<protein>
    <submittedName>
        <fullName evidence="2">Uncharacterized protein</fullName>
    </submittedName>
</protein>
<feature type="compositionally biased region" description="Basic and acidic residues" evidence="1">
    <location>
        <begin position="29"/>
        <end position="46"/>
    </location>
</feature>
<organism evidence="2 3">
    <name type="scientific">Thalassiosira oceanica</name>
    <name type="common">Marine diatom</name>
    <dbReference type="NCBI Taxonomy" id="159749"/>
    <lineage>
        <taxon>Eukaryota</taxon>
        <taxon>Sar</taxon>
        <taxon>Stramenopiles</taxon>
        <taxon>Ochrophyta</taxon>
        <taxon>Bacillariophyta</taxon>
        <taxon>Coscinodiscophyceae</taxon>
        <taxon>Thalassiosirophycidae</taxon>
        <taxon>Thalassiosirales</taxon>
        <taxon>Thalassiosiraceae</taxon>
        <taxon>Thalassiosira</taxon>
    </lineage>
</organism>
<proteinExistence type="predicted"/>
<feature type="region of interest" description="Disordered" evidence="1">
    <location>
        <begin position="125"/>
        <end position="182"/>
    </location>
</feature>
<accession>K0SZ37</accession>
<keyword evidence="3" id="KW-1185">Reference proteome</keyword>
<feature type="compositionally biased region" description="Basic and acidic residues" evidence="1">
    <location>
        <begin position="125"/>
        <end position="141"/>
    </location>
</feature>
<evidence type="ECO:0000313" key="3">
    <source>
        <dbReference type="Proteomes" id="UP000266841"/>
    </source>
</evidence>
<gene>
    <name evidence="2" type="ORF">THAOC_08422</name>
</gene>
<reference evidence="2 3" key="1">
    <citation type="journal article" date="2012" name="Genome Biol.">
        <title>Genome and low-iron response of an oceanic diatom adapted to chronic iron limitation.</title>
        <authorList>
            <person name="Lommer M."/>
            <person name="Specht M."/>
            <person name="Roy A.S."/>
            <person name="Kraemer L."/>
            <person name="Andreson R."/>
            <person name="Gutowska M.A."/>
            <person name="Wolf J."/>
            <person name="Bergner S.V."/>
            <person name="Schilhabel M.B."/>
            <person name="Klostermeier U.C."/>
            <person name="Beiko R.G."/>
            <person name="Rosenstiel P."/>
            <person name="Hippler M."/>
            <person name="Laroche J."/>
        </authorList>
    </citation>
    <scope>NUCLEOTIDE SEQUENCE [LARGE SCALE GENOMIC DNA]</scope>
    <source>
        <strain evidence="2 3">CCMP1005</strain>
    </source>
</reference>
<comment type="caution">
    <text evidence="2">The sequence shown here is derived from an EMBL/GenBank/DDBJ whole genome shotgun (WGS) entry which is preliminary data.</text>
</comment>
<dbReference type="Proteomes" id="UP000266841">
    <property type="component" value="Unassembled WGS sequence"/>
</dbReference>
<dbReference type="EMBL" id="AGNL01008839">
    <property type="protein sequence ID" value="EJK70234.1"/>
    <property type="molecule type" value="Genomic_DNA"/>
</dbReference>
<feature type="compositionally biased region" description="Polar residues" evidence="1">
    <location>
        <begin position="159"/>
        <end position="176"/>
    </location>
</feature>
<dbReference type="AlphaFoldDB" id="K0SZ37"/>
<sequence length="203" mass="21073">MEVTPIRGSEDVSCGCGVGEGTVVLSDTASDRPHQECSPPKEERGPAETARVKTKPARHRRKSVSERMPGALRASSSDLTASFASAETASDAGMVCDSPGEDSSIKTGGAMSPVEAARLVSAEFSREGRRGCSPNKKEAKPARQRRKSVSERIPGALRASSSDLTASFASAETASDSGMGCDSPGELFVETVGAMSPVDGWHG</sequence>
<name>K0SZ37_THAOC</name>
<evidence type="ECO:0000313" key="2">
    <source>
        <dbReference type="EMBL" id="EJK70234.1"/>
    </source>
</evidence>
<feature type="compositionally biased region" description="Basic residues" evidence="1">
    <location>
        <begin position="52"/>
        <end position="62"/>
    </location>
</feature>
<feature type="compositionally biased region" description="Polar residues" evidence="1">
    <location>
        <begin position="74"/>
        <end position="88"/>
    </location>
</feature>